<reference evidence="3" key="5">
    <citation type="submission" date="2015-06" db="UniProtKB">
        <authorList>
            <consortium name="EnsemblFungi"/>
        </authorList>
    </citation>
    <scope>IDENTIFICATION</scope>
    <source>
        <strain evidence="3">ATCC 64411</strain>
    </source>
</reference>
<dbReference type="VEuPathDB" id="FungiDB:MAPG_08211"/>
<reference evidence="2" key="3">
    <citation type="submission" date="2011-03" db="EMBL/GenBank/DDBJ databases">
        <title>Annotation of Magnaporthe poae ATCC 64411.</title>
        <authorList>
            <person name="Ma L.-J."/>
            <person name="Dead R."/>
            <person name="Young S.K."/>
            <person name="Zeng Q."/>
            <person name="Gargeya S."/>
            <person name="Fitzgerald M."/>
            <person name="Haas B."/>
            <person name="Abouelleil A."/>
            <person name="Alvarado L."/>
            <person name="Arachchi H.M."/>
            <person name="Berlin A."/>
            <person name="Brown A."/>
            <person name="Chapman S.B."/>
            <person name="Chen Z."/>
            <person name="Dunbar C."/>
            <person name="Freedman E."/>
            <person name="Gearin G."/>
            <person name="Gellesch M."/>
            <person name="Goldberg J."/>
            <person name="Griggs A."/>
            <person name="Gujja S."/>
            <person name="Heiman D."/>
            <person name="Howarth C."/>
            <person name="Larson L."/>
            <person name="Lui A."/>
            <person name="MacDonald P.J.P."/>
            <person name="Mehta T."/>
            <person name="Montmayeur A."/>
            <person name="Murphy C."/>
            <person name="Neiman D."/>
            <person name="Pearson M."/>
            <person name="Priest M."/>
            <person name="Roberts A."/>
            <person name="Saif S."/>
            <person name="Shea T."/>
            <person name="Shenoy N."/>
            <person name="Sisk P."/>
            <person name="Stolte C."/>
            <person name="Sykes S."/>
            <person name="Yandava C."/>
            <person name="Wortman J."/>
            <person name="Nusbaum C."/>
            <person name="Birren B."/>
        </authorList>
    </citation>
    <scope>NUCLEOTIDE SEQUENCE</scope>
    <source>
        <strain evidence="2">ATCC 64411</strain>
    </source>
</reference>
<keyword evidence="4" id="KW-1185">Reference proteome</keyword>
<dbReference type="EnsemblFungi" id="MAPG_08211T0">
    <property type="protein sequence ID" value="MAPG_08211T0"/>
    <property type="gene ID" value="MAPG_08211"/>
</dbReference>
<evidence type="ECO:0000256" key="1">
    <source>
        <dbReference type="SAM" id="MobiDB-lite"/>
    </source>
</evidence>
<dbReference type="Proteomes" id="UP000011715">
    <property type="component" value="Unassembled WGS sequence"/>
</dbReference>
<organism evidence="3 4">
    <name type="scientific">Magnaporthiopsis poae (strain ATCC 64411 / 73-15)</name>
    <name type="common">Kentucky bluegrass fungus</name>
    <name type="synonym">Magnaporthe poae</name>
    <dbReference type="NCBI Taxonomy" id="644358"/>
    <lineage>
        <taxon>Eukaryota</taxon>
        <taxon>Fungi</taxon>
        <taxon>Dikarya</taxon>
        <taxon>Ascomycota</taxon>
        <taxon>Pezizomycotina</taxon>
        <taxon>Sordariomycetes</taxon>
        <taxon>Sordariomycetidae</taxon>
        <taxon>Magnaporthales</taxon>
        <taxon>Magnaporthaceae</taxon>
        <taxon>Magnaporthiopsis</taxon>
    </lineage>
</organism>
<evidence type="ECO:0000313" key="4">
    <source>
        <dbReference type="Proteomes" id="UP000011715"/>
    </source>
</evidence>
<reference evidence="3" key="4">
    <citation type="journal article" date="2015" name="G3 (Bethesda)">
        <title>Genome sequences of three phytopathogenic species of the Magnaporthaceae family of fungi.</title>
        <authorList>
            <person name="Okagaki L.H."/>
            <person name="Nunes C.C."/>
            <person name="Sailsbery J."/>
            <person name="Clay B."/>
            <person name="Brown D."/>
            <person name="John T."/>
            <person name="Oh Y."/>
            <person name="Young N."/>
            <person name="Fitzgerald M."/>
            <person name="Haas B.J."/>
            <person name="Zeng Q."/>
            <person name="Young S."/>
            <person name="Adiconis X."/>
            <person name="Fan L."/>
            <person name="Levin J.Z."/>
            <person name="Mitchell T.K."/>
            <person name="Okubara P.A."/>
            <person name="Farman M.L."/>
            <person name="Kohn L.M."/>
            <person name="Birren B."/>
            <person name="Ma L.-J."/>
            <person name="Dean R.A."/>
        </authorList>
    </citation>
    <scope>NUCLEOTIDE SEQUENCE</scope>
    <source>
        <strain evidence="3">ATCC 64411 / 73-15</strain>
    </source>
</reference>
<dbReference type="AlphaFoldDB" id="A0A0C4E6R5"/>
<dbReference type="EMBL" id="ADBL01001982">
    <property type="status" value="NOT_ANNOTATED_CDS"/>
    <property type="molecule type" value="Genomic_DNA"/>
</dbReference>
<protein>
    <submittedName>
        <fullName evidence="2 3">Uncharacterized protein</fullName>
    </submittedName>
</protein>
<evidence type="ECO:0000313" key="2">
    <source>
        <dbReference type="EMBL" id="KLU89237.1"/>
    </source>
</evidence>
<dbReference type="EMBL" id="GL876972">
    <property type="protein sequence ID" value="KLU89237.1"/>
    <property type="molecule type" value="Genomic_DNA"/>
</dbReference>
<accession>A0A0C4E6R5</accession>
<name>A0A0C4E6R5_MAGP6</name>
<sequence>MCLGRTALRPAASRSLGSPQTPIPRDKPAQHGPTRLQQRLGSGRVLATGFLPEQLGAGLDTALNITLSSNLSSNVRLSCSVSLVPTLTPSFGLLIVPKGGSVCTCFQLVTLGRREA</sequence>
<feature type="region of interest" description="Disordered" evidence="1">
    <location>
        <begin position="1"/>
        <end position="35"/>
    </location>
</feature>
<gene>
    <name evidence="2" type="ORF">MAPG_08211</name>
</gene>
<reference evidence="4" key="1">
    <citation type="submission" date="2010-05" db="EMBL/GenBank/DDBJ databases">
        <title>The genome sequence of Magnaporthe poae strain ATCC 64411.</title>
        <authorList>
            <person name="Ma L.-J."/>
            <person name="Dead R."/>
            <person name="Young S."/>
            <person name="Zeng Q."/>
            <person name="Koehrsen M."/>
            <person name="Alvarado L."/>
            <person name="Berlin A."/>
            <person name="Chapman S.B."/>
            <person name="Chen Z."/>
            <person name="Freedman E."/>
            <person name="Gellesch M."/>
            <person name="Goldberg J."/>
            <person name="Griggs A."/>
            <person name="Gujja S."/>
            <person name="Heilman E.R."/>
            <person name="Heiman D."/>
            <person name="Hepburn T."/>
            <person name="Howarth C."/>
            <person name="Jen D."/>
            <person name="Larson L."/>
            <person name="Mehta T."/>
            <person name="Neiman D."/>
            <person name="Pearson M."/>
            <person name="Roberts A."/>
            <person name="Saif S."/>
            <person name="Shea T."/>
            <person name="Shenoy N."/>
            <person name="Sisk P."/>
            <person name="Stolte C."/>
            <person name="Sykes S."/>
            <person name="Walk T."/>
            <person name="White J."/>
            <person name="Yandava C."/>
            <person name="Haas B."/>
            <person name="Nusbaum C."/>
            <person name="Birren B."/>
        </authorList>
    </citation>
    <scope>NUCLEOTIDE SEQUENCE [LARGE SCALE GENOMIC DNA]</scope>
    <source>
        <strain evidence="4">ATCC 64411 / 73-15</strain>
    </source>
</reference>
<evidence type="ECO:0000313" key="3">
    <source>
        <dbReference type="EnsemblFungi" id="MAPG_08211T0"/>
    </source>
</evidence>
<proteinExistence type="predicted"/>
<reference evidence="2" key="2">
    <citation type="submission" date="2010-05" db="EMBL/GenBank/DDBJ databases">
        <title>The Genome Sequence of Magnaporthe poae strain ATCC 64411.</title>
        <authorList>
            <consortium name="The Broad Institute Genome Sequencing Platform"/>
            <consortium name="Broad Institute Genome Sequencing Center for Infectious Disease"/>
            <person name="Ma L.-J."/>
            <person name="Dead R."/>
            <person name="Young S."/>
            <person name="Zeng Q."/>
            <person name="Koehrsen M."/>
            <person name="Alvarado L."/>
            <person name="Berlin A."/>
            <person name="Chapman S.B."/>
            <person name="Chen Z."/>
            <person name="Freedman E."/>
            <person name="Gellesch M."/>
            <person name="Goldberg J."/>
            <person name="Griggs A."/>
            <person name="Gujja S."/>
            <person name="Heilman E.R."/>
            <person name="Heiman D."/>
            <person name="Hepburn T."/>
            <person name="Howarth C."/>
            <person name="Jen D."/>
            <person name="Larson L."/>
            <person name="Mehta T."/>
            <person name="Neiman D."/>
            <person name="Pearson M."/>
            <person name="Roberts A."/>
            <person name="Saif S."/>
            <person name="Shea T."/>
            <person name="Shenoy N."/>
            <person name="Sisk P."/>
            <person name="Stolte C."/>
            <person name="Sykes S."/>
            <person name="Walk T."/>
            <person name="White J."/>
            <person name="Yandava C."/>
            <person name="Haas B."/>
            <person name="Nusbaum C."/>
            <person name="Birren B."/>
        </authorList>
    </citation>
    <scope>NUCLEOTIDE SEQUENCE</scope>
    <source>
        <strain evidence="2">ATCC 64411</strain>
    </source>
</reference>